<dbReference type="GO" id="GO:0005840">
    <property type="term" value="C:ribosome"/>
    <property type="evidence" value="ECO:0007669"/>
    <property type="project" value="UniProtKB-KW"/>
</dbReference>
<dbReference type="Pfam" id="PF00366">
    <property type="entry name" value="Ribosomal_S17"/>
    <property type="match status" value="1"/>
</dbReference>
<name>A0ABN2R3T8_9ACTN</name>
<dbReference type="InterPro" id="IPR019979">
    <property type="entry name" value="Ribosomal_uS17_CS"/>
</dbReference>
<reference evidence="8 9" key="1">
    <citation type="journal article" date="2019" name="Int. J. Syst. Evol. Microbiol.">
        <title>The Global Catalogue of Microorganisms (GCM) 10K type strain sequencing project: providing services to taxonomists for standard genome sequencing and annotation.</title>
        <authorList>
            <consortium name="The Broad Institute Genomics Platform"/>
            <consortium name="The Broad Institute Genome Sequencing Center for Infectious Disease"/>
            <person name="Wu L."/>
            <person name="Ma J."/>
        </authorList>
    </citation>
    <scope>NUCLEOTIDE SEQUENCE [LARGE SCALE GENOMIC DNA]</scope>
    <source>
        <strain evidence="8 9">JCM 16013</strain>
    </source>
</reference>
<organism evidence="8 9">
    <name type="scientific">Catenulispora subtropica</name>
    <dbReference type="NCBI Taxonomy" id="450798"/>
    <lineage>
        <taxon>Bacteria</taxon>
        <taxon>Bacillati</taxon>
        <taxon>Actinomycetota</taxon>
        <taxon>Actinomycetes</taxon>
        <taxon>Catenulisporales</taxon>
        <taxon>Catenulisporaceae</taxon>
        <taxon>Catenulispora</taxon>
    </lineage>
</organism>
<dbReference type="HAMAP" id="MF_01345_B">
    <property type="entry name" value="Ribosomal_uS17_B"/>
    <property type="match status" value="1"/>
</dbReference>
<keyword evidence="2 6" id="KW-0699">rRNA-binding</keyword>
<evidence type="ECO:0000256" key="3">
    <source>
        <dbReference type="ARBA" id="ARBA00022884"/>
    </source>
</evidence>
<evidence type="ECO:0000256" key="6">
    <source>
        <dbReference type="HAMAP-Rule" id="MF_01345"/>
    </source>
</evidence>
<dbReference type="Gene3D" id="2.40.50.140">
    <property type="entry name" value="Nucleic acid-binding proteins"/>
    <property type="match status" value="1"/>
</dbReference>
<dbReference type="PANTHER" id="PTHR10744:SF1">
    <property type="entry name" value="SMALL RIBOSOMAL SUBUNIT PROTEIN US17M"/>
    <property type="match status" value="1"/>
</dbReference>
<dbReference type="SUPFAM" id="SSF50249">
    <property type="entry name" value="Nucleic acid-binding proteins"/>
    <property type="match status" value="1"/>
</dbReference>
<dbReference type="PRINTS" id="PR00973">
    <property type="entry name" value="RIBOSOMALS17"/>
</dbReference>
<comment type="function">
    <text evidence="6">One of the primary rRNA binding proteins, it binds specifically to the 5'-end of 16S ribosomal RNA.</text>
</comment>
<comment type="similarity">
    <text evidence="1 6 7">Belongs to the universal ribosomal protein uS17 family.</text>
</comment>
<dbReference type="RefSeq" id="WP_344656630.1">
    <property type="nucleotide sequence ID" value="NZ_BAAAQM010000008.1"/>
</dbReference>
<evidence type="ECO:0000256" key="7">
    <source>
        <dbReference type="RuleBase" id="RU003872"/>
    </source>
</evidence>
<keyword evidence="5 6" id="KW-0687">Ribonucleoprotein</keyword>
<evidence type="ECO:0000256" key="5">
    <source>
        <dbReference type="ARBA" id="ARBA00023274"/>
    </source>
</evidence>
<gene>
    <name evidence="6 8" type="primary">rpsQ</name>
    <name evidence="8" type="ORF">GCM10009838_19690</name>
</gene>
<dbReference type="InterPro" id="IPR012340">
    <property type="entry name" value="NA-bd_OB-fold"/>
</dbReference>
<dbReference type="InterPro" id="IPR000266">
    <property type="entry name" value="Ribosomal_uS17"/>
</dbReference>
<dbReference type="EMBL" id="BAAAQM010000008">
    <property type="protein sequence ID" value="GAA1962798.1"/>
    <property type="molecule type" value="Genomic_DNA"/>
</dbReference>
<evidence type="ECO:0000256" key="2">
    <source>
        <dbReference type="ARBA" id="ARBA00022730"/>
    </source>
</evidence>
<dbReference type="Proteomes" id="UP001499854">
    <property type="component" value="Unassembled WGS sequence"/>
</dbReference>
<evidence type="ECO:0000256" key="4">
    <source>
        <dbReference type="ARBA" id="ARBA00022980"/>
    </source>
</evidence>
<evidence type="ECO:0000313" key="9">
    <source>
        <dbReference type="Proteomes" id="UP001499854"/>
    </source>
</evidence>
<dbReference type="NCBIfam" id="NF004123">
    <property type="entry name" value="PRK05610.1"/>
    <property type="match status" value="1"/>
</dbReference>
<proteinExistence type="inferred from homology"/>
<evidence type="ECO:0000256" key="1">
    <source>
        <dbReference type="ARBA" id="ARBA00010254"/>
    </source>
</evidence>
<dbReference type="CDD" id="cd00364">
    <property type="entry name" value="Ribosomal_uS17"/>
    <property type="match status" value="1"/>
</dbReference>
<evidence type="ECO:0000313" key="8">
    <source>
        <dbReference type="EMBL" id="GAA1962798.1"/>
    </source>
</evidence>
<comment type="subunit">
    <text evidence="6">Part of the 30S ribosomal subunit.</text>
</comment>
<keyword evidence="3 6" id="KW-0694">RNA-binding</keyword>
<sequence>MSETTVAQATTEERGRRKVREGYVVSDKMDKTIVVEVEDRKKHPKYGKVVRSTAKLKAHDEQNSAGIGDRVLLMETRPLSATKRWRLVEILEKAK</sequence>
<protein>
    <recommendedName>
        <fullName evidence="6">Small ribosomal subunit protein uS17</fullName>
    </recommendedName>
</protein>
<dbReference type="PANTHER" id="PTHR10744">
    <property type="entry name" value="40S RIBOSOMAL PROTEIN S11 FAMILY MEMBER"/>
    <property type="match status" value="1"/>
</dbReference>
<comment type="caution">
    <text evidence="8">The sequence shown here is derived from an EMBL/GenBank/DDBJ whole genome shotgun (WGS) entry which is preliminary data.</text>
</comment>
<keyword evidence="4 6" id="KW-0689">Ribosomal protein</keyword>
<dbReference type="PROSITE" id="PS00056">
    <property type="entry name" value="RIBOSOMAL_S17"/>
    <property type="match status" value="1"/>
</dbReference>
<accession>A0ABN2R3T8</accession>
<dbReference type="NCBIfam" id="TIGR03635">
    <property type="entry name" value="uS17_bact"/>
    <property type="match status" value="1"/>
</dbReference>
<dbReference type="InterPro" id="IPR019984">
    <property type="entry name" value="Ribosomal_uS17_bact/chlr"/>
</dbReference>
<keyword evidence="9" id="KW-1185">Reference proteome</keyword>